<dbReference type="Pfam" id="PF05615">
    <property type="entry name" value="THOC7"/>
    <property type="match status" value="1"/>
</dbReference>
<dbReference type="HOGENOM" id="CLU_049078_1_0_1"/>
<proteinExistence type="predicted"/>
<evidence type="ECO:0000256" key="3">
    <source>
        <dbReference type="SAM" id="Coils"/>
    </source>
</evidence>
<evidence type="ECO:0000256" key="4">
    <source>
        <dbReference type="SAM" id="MobiDB-lite"/>
    </source>
</evidence>
<dbReference type="VEuPathDB" id="FungiDB:PV09_05617"/>
<comment type="subcellular location">
    <subcellularLocation>
        <location evidence="1">Nucleus</location>
    </subcellularLocation>
</comment>
<gene>
    <name evidence="5" type="ORF">PV09_05617</name>
</gene>
<keyword evidence="2" id="KW-0539">Nucleus</keyword>
<feature type="compositionally biased region" description="Basic and acidic residues" evidence="4">
    <location>
        <begin position="236"/>
        <end position="251"/>
    </location>
</feature>
<sequence>MASFWLYDSEENDLHAVRLLAVEQKPFQRVFKRLTHSDSVILKRSRHLPTPPPDVPEDGNVETEPADDFAARVNRERERWREDMKLDFAALESSMVRIQLLQRSNERERERYASKKLKIMDTAEKIRKSNIELKSQLELARQTMESRKKYDELADKIFSNKLLKSREEQTQMHEKLQKEIAEQEQEAKEYAQAVNVRRRQWFGAVQAALMDMKGIQHPELQQQDDELKIMEGDGYLVRDEEQENSGREGSRPHSRSRSMSAARETTPDPTEQNDEAATETEEMSKLLSQQGGATELQINRLNIEAMGEDTAMREEVIATLLENAEEGEATDSNDIMED</sequence>
<dbReference type="GO" id="GO:0006397">
    <property type="term" value="P:mRNA processing"/>
    <property type="evidence" value="ECO:0007669"/>
    <property type="project" value="InterPro"/>
</dbReference>
<dbReference type="InParanoid" id="A0A0D2A871"/>
<evidence type="ECO:0000256" key="1">
    <source>
        <dbReference type="ARBA" id="ARBA00004123"/>
    </source>
</evidence>
<name>A0A0D2A871_9PEZI</name>
<evidence type="ECO:0000313" key="6">
    <source>
        <dbReference type="Proteomes" id="UP000053259"/>
    </source>
</evidence>
<feature type="compositionally biased region" description="Acidic residues" evidence="4">
    <location>
        <begin position="271"/>
        <end position="281"/>
    </location>
</feature>
<feature type="coiled-coil region" evidence="3">
    <location>
        <begin position="123"/>
        <end position="200"/>
    </location>
</feature>
<dbReference type="RefSeq" id="XP_016212822.1">
    <property type="nucleotide sequence ID" value="XM_016359143.1"/>
</dbReference>
<evidence type="ECO:0000313" key="5">
    <source>
        <dbReference type="EMBL" id="KIW02953.1"/>
    </source>
</evidence>
<dbReference type="GeneID" id="27313590"/>
<protein>
    <submittedName>
        <fullName evidence="5">Uncharacterized protein</fullName>
    </submittedName>
</protein>
<dbReference type="OrthoDB" id="205166at2759"/>
<feature type="region of interest" description="Disordered" evidence="4">
    <location>
        <begin position="236"/>
        <end position="294"/>
    </location>
</feature>
<dbReference type="AlphaFoldDB" id="A0A0D2A871"/>
<dbReference type="Proteomes" id="UP000053259">
    <property type="component" value="Unassembled WGS sequence"/>
</dbReference>
<evidence type="ECO:0000256" key="2">
    <source>
        <dbReference type="ARBA" id="ARBA00023242"/>
    </source>
</evidence>
<accession>A0A0D2A871</accession>
<dbReference type="STRING" id="253628.A0A0D2A871"/>
<dbReference type="EMBL" id="KN847546">
    <property type="protein sequence ID" value="KIW02953.1"/>
    <property type="molecule type" value="Genomic_DNA"/>
</dbReference>
<organism evidence="5 6">
    <name type="scientific">Verruconis gallopava</name>
    <dbReference type="NCBI Taxonomy" id="253628"/>
    <lineage>
        <taxon>Eukaryota</taxon>
        <taxon>Fungi</taxon>
        <taxon>Dikarya</taxon>
        <taxon>Ascomycota</taxon>
        <taxon>Pezizomycotina</taxon>
        <taxon>Dothideomycetes</taxon>
        <taxon>Pleosporomycetidae</taxon>
        <taxon>Venturiales</taxon>
        <taxon>Sympoventuriaceae</taxon>
        <taxon>Verruconis</taxon>
    </lineage>
</organism>
<dbReference type="GO" id="GO:0000445">
    <property type="term" value="C:THO complex part of transcription export complex"/>
    <property type="evidence" value="ECO:0007669"/>
    <property type="project" value="InterPro"/>
</dbReference>
<dbReference type="InterPro" id="IPR008501">
    <property type="entry name" value="THOC7/Mft1"/>
</dbReference>
<keyword evidence="3" id="KW-0175">Coiled coil</keyword>
<reference evidence="5 6" key="1">
    <citation type="submission" date="2015-01" db="EMBL/GenBank/DDBJ databases">
        <title>The Genome Sequence of Ochroconis gallopava CBS43764.</title>
        <authorList>
            <consortium name="The Broad Institute Genomics Platform"/>
            <person name="Cuomo C."/>
            <person name="de Hoog S."/>
            <person name="Gorbushina A."/>
            <person name="Stielow B."/>
            <person name="Teixiera M."/>
            <person name="Abouelleil A."/>
            <person name="Chapman S.B."/>
            <person name="Priest M."/>
            <person name="Young S.K."/>
            <person name="Wortman J."/>
            <person name="Nusbaum C."/>
            <person name="Birren B."/>
        </authorList>
    </citation>
    <scope>NUCLEOTIDE SEQUENCE [LARGE SCALE GENOMIC DNA]</scope>
    <source>
        <strain evidence="5 6">CBS 43764</strain>
    </source>
</reference>
<keyword evidence="6" id="KW-1185">Reference proteome</keyword>